<dbReference type="GO" id="GO:0016579">
    <property type="term" value="P:protein deubiquitination"/>
    <property type="evidence" value="ECO:0007669"/>
    <property type="project" value="TreeGrafter"/>
</dbReference>
<proteinExistence type="inferred from homology"/>
<dbReference type="InterPro" id="IPR042266">
    <property type="entry name" value="PPPDE_sf"/>
</dbReference>
<dbReference type="InterPro" id="IPR008580">
    <property type="entry name" value="PPPDE_dom"/>
</dbReference>
<dbReference type="AlphaFoldDB" id="A0A5J4Z2M6"/>
<feature type="compositionally biased region" description="Basic and acidic residues" evidence="4">
    <location>
        <begin position="1"/>
        <end position="23"/>
    </location>
</feature>
<accession>A0A5J4Z2M6</accession>
<dbReference type="GO" id="GO:0006508">
    <property type="term" value="P:proteolysis"/>
    <property type="evidence" value="ECO:0007669"/>
    <property type="project" value="UniProtKB-KW"/>
</dbReference>
<protein>
    <submittedName>
        <fullName evidence="6">DeSI-like protein</fullName>
    </submittedName>
</protein>
<dbReference type="Pfam" id="PF05903">
    <property type="entry name" value="Peptidase_C97"/>
    <property type="match status" value="1"/>
</dbReference>
<dbReference type="OrthoDB" id="5286at2759"/>
<feature type="domain" description="PPPDE" evidence="5">
    <location>
        <begin position="64"/>
        <end position="210"/>
    </location>
</feature>
<evidence type="ECO:0000256" key="1">
    <source>
        <dbReference type="ARBA" id="ARBA00008140"/>
    </source>
</evidence>
<dbReference type="PROSITE" id="PS51858">
    <property type="entry name" value="PPPDE"/>
    <property type="match status" value="1"/>
</dbReference>
<evidence type="ECO:0000256" key="2">
    <source>
        <dbReference type="ARBA" id="ARBA00022670"/>
    </source>
</evidence>
<evidence type="ECO:0000313" key="7">
    <source>
        <dbReference type="Proteomes" id="UP000324585"/>
    </source>
</evidence>
<reference evidence="7" key="1">
    <citation type="journal article" date="2019" name="Nat. Commun.">
        <title>Expansion of phycobilisome linker gene families in mesophilic red algae.</title>
        <authorList>
            <person name="Lee J."/>
            <person name="Kim D."/>
            <person name="Bhattacharya D."/>
            <person name="Yoon H.S."/>
        </authorList>
    </citation>
    <scope>NUCLEOTIDE SEQUENCE [LARGE SCALE GENOMIC DNA]</scope>
    <source>
        <strain evidence="7">CCMP 1328</strain>
    </source>
</reference>
<evidence type="ECO:0000313" key="6">
    <source>
        <dbReference type="EMBL" id="KAA8498101.1"/>
    </source>
</evidence>
<dbReference type="EMBL" id="VRMN01000001">
    <property type="protein sequence ID" value="KAA8498101.1"/>
    <property type="molecule type" value="Genomic_DNA"/>
</dbReference>
<keyword evidence="3" id="KW-0378">Hydrolase</keyword>
<name>A0A5J4Z2M6_PORPP</name>
<evidence type="ECO:0000259" key="5">
    <source>
        <dbReference type="PROSITE" id="PS51858"/>
    </source>
</evidence>
<gene>
    <name evidence="6" type="ORF">FVE85_5686</name>
</gene>
<dbReference type="Gene3D" id="3.90.1720.30">
    <property type="entry name" value="PPPDE domains"/>
    <property type="match status" value="1"/>
</dbReference>
<dbReference type="Proteomes" id="UP000324585">
    <property type="component" value="Unassembled WGS sequence"/>
</dbReference>
<comment type="caution">
    <text evidence="6">The sequence shown here is derived from an EMBL/GenBank/DDBJ whole genome shotgun (WGS) entry which is preliminary data.</text>
</comment>
<feature type="region of interest" description="Disordered" evidence="4">
    <location>
        <begin position="1"/>
        <end position="42"/>
    </location>
</feature>
<evidence type="ECO:0000256" key="4">
    <source>
        <dbReference type="SAM" id="MobiDB-lite"/>
    </source>
</evidence>
<comment type="similarity">
    <text evidence="1">Belongs to the DeSI family.</text>
</comment>
<dbReference type="SMART" id="SM01179">
    <property type="entry name" value="DUF862"/>
    <property type="match status" value="1"/>
</dbReference>
<dbReference type="GO" id="GO:0101005">
    <property type="term" value="F:deubiquitinase activity"/>
    <property type="evidence" value="ECO:0007669"/>
    <property type="project" value="TreeGrafter"/>
</dbReference>
<keyword evidence="7" id="KW-1185">Reference proteome</keyword>
<dbReference type="PANTHER" id="PTHR12378">
    <property type="entry name" value="DESUMOYLATING ISOPEPTIDASE"/>
    <property type="match status" value="1"/>
</dbReference>
<evidence type="ECO:0000256" key="3">
    <source>
        <dbReference type="ARBA" id="ARBA00022801"/>
    </source>
</evidence>
<keyword evidence="2" id="KW-0645">Protease</keyword>
<organism evidence="6 7">
    <name type="scientific">Porphyridium purpureum</name>
    <name type="common">Red alga</name>
    <name type="synonym">Porphyridium cruentum</name>
    <dbReference type="NCBI Taxonomy" id="35688"/>
    <lineage>
        <taxon>Eukaryota</taxon>
        <taxon>Rhodophyta</taxon>
        <taxon>Bangiophyceae</taxon>
        <taxon>Porphyridiales</taxon>
        <taxon>Porphyridiaceae</taxon>
        <taxon>Porphyridium</taxon>
    </lineage>
</organism>
<sequence length="247" mass="27733">MSNEQERDAREHLLRVHSEERRQLAPSPPPPPAMKYDGERDGEYDSLANSMAGHEALPDAAPQHAVHINVYDLRMPQDPDAITRWNSWLYWGGLGLFHSGVQVHDKEYAFGGHMYDTTGIFTTAPRDAPEAVFRSSHFMGYTSVDEDTLAGMIDALNETYKGISYNLLRRNCNHFADELCFLLTGRHAPAWINRMAWLGTQVQCVLPEGFDNPVAAITPSAAEEADNLHAADSLQHVYSADRTRYMS</sequence>
<dbReference type="PANTHER" id="PTHR12378:SF80">
    <property type="entry name" value="IP06716P-RELATED"/>
    <property type="match status" value="1"/>
</dbReference>